<dbReference type="RefSeq" id="WP_136971333.1">
    <property type="nucleotide sequence ID" value="NZ_JARZHI010000039.1"/>
</dbReference>
<accession>A0ABT6P0R9</accession>
<evidence type="ECO:0000313" key="1">
    <source>
        <dbReference type="EMBL" id="MDI1434194.1"/>
    </source>
</evidence>
<protein>
    <recommendedName>
        <fullName evidence="3">Secreted protein</fullName>
    </recommendedName>
</protein>
<sequence>MKRRGPFIAIAVAVTVIIGVALLPQRAGSEASAWSSCADMDDVFAMCSTGVKNGECWGVPDEFADACEAGCVLGLCADQVTCTERNPIWCAPCNDMHGGPFWNITDQAEIRCDYKFGIPRSGVDKQADGAYHACYLAEVARSCPALAGTNWWERFRAAMDKKQ</sequence>
<evidence type="ECO:0008006" key="3">
    <source>
        <dbReference type="Google" id="ProtNLM"/>
    </source>
</evidence>
<gene>
    <name evidence="1" type="ORF">QHF89_32150</name>
</gene>
<name>A0ABT6P0R9_9BACT</name>
<keyword evidence="2" id="KW-1185">Reference proteome</keyword>
<dbReference type="EMBL" id="JARZHI010000039">
    <property type="protein sequence ID" value="MDI1434194.1"/>
    <property type="molecule type" value="Genomic_DNA"/>
</dbReference>
<reference evidence="1 2" key="1">
    <citation type="submission" date="2023-04" db="EMBL/GenBank/DDBJ databases">
        <title>The genome sequence of Polyangium sorediatum DSM14670.</title>
        <authorList>
            <person name="Zhang X."/>
        </authorList>
    </citation>
    <scope>NUCLEOTIDE SEQUENCE [LARGE SCALE GENOMIC DNA]</scope>
    <source>
        <strain evidence="1 2">DSM 14670</strain>
    </source>
</reference>
<organism evidence="1 2">
    <name type="scientific">Polyangium sorediatum</name>
    <dbReference type="NCBI Taxonomy" id="889274"/>
    <lineage>
        <taxon>Bacteria</taxon>
        <taxon>Pseudomonadati</taxon>
        <taxon>Myxococcota</taxon>
        <taxon>Polyangia</taxon>
        <taxon>Polyangiales</taxon>
        <taxon>Polyangiaceae</taxon>
        <taxon>Polyangium</taxon>
    </lineage>
</organism>
<proteinExistence type="predicted"/>
<evidence type="ECO:0000313" key="2">
    <source>
        <dbReference type="Proteomes" id="UP001160301"/>
    </source>
</evidence>
<dbReference type="Proteomes" id="UP001160301">
    <property type="component" value="Unassembled WGS sequence"/>
</dbReference>
<comment type="caution">
    <text evidence="1">The sequence shown here is derived from an EMBL/GenBank/DDBJ whole genome shotgun (WGS) entry which is preliminary data.</text>
</comment>